<gene>
    <name evidence="1" type="ORF">L210DRAFT_935373</name>
</gene>
<organism evidence="1 2">
    <name type="scientific">Boletus edulis BED1</name>
    <dbReference type="NCBI Taxonomy" id="1328754"/>
    <lineage>
        <taxon>Eukaryota</taxon>
        <taxon>Fungi</taxon>
        <taxon>Dikarya</taxon>
        <taxon>Basidiomycota</taxon>
        <taxon>Agaricomycotina</taxon>
        <taxon>Agaricomycetes</taxon>
        <taxon>Agaricomycetidae</taxon>
        <taxon>Boletales</taxon>
        <taxon>Boletineae</taxon>
        <taxon>Boletaceae</taxon>
        <taxon>Boletoideae</taxon>
        <taxon>Boletus</taxon>
    </lineage>
</organism>
<sequence>MPLHLHPEFSQSKIHMVMYYYACRLEEAGQTFRSLPIDRWPDRWWLILPQAAFNLLLSIYATRQTCCPIIPAPFNVFFARQDSRQFQRDLQEIPEEAFDLVAEIKFLLPNWPEQATVSFPKAWWAENVPDDKLSLTSLTDDTITEASAFFLGMWDTTDLSPMDKARDKRLAIVRGTVGILLAINCHDMNAVNQSMETSLEALHALSGLRRRRQ</sequence>
<reference evidence="1" key="1">
    <citation type="submission" date="2019-10" db="EMBL/GenBank/DDBJ databases">
        <authorList>
            <consortium name="DOE Joint Genome Institute"/>
            <person name="Kuo A."/>
            <person name="Miyauchi S."/>
            <person name="Kiss E."/>
            <person name="Drula E."/>
            <person name="Kohler A."/>
            <person name="Sanchez-Garcia M."/>
            <person name="Andreopoulos B."/>
            <person name="Barry K.W."/>
            <person name="Bonito G."/>
            <person name="Buee M."/>
            <person name="Carver A."/>
            <person name="Chen C."/>
            <person name="Cichocki N."/>
            <person name="Clum A."/>
            <person name="Culley D."/>
            <person name="Crous P.W."/>
            <person name="Fauchery L."/>
            <person name="Girlanda M."/>
            <person name="Hayes R."/>
            <person name="Keri Z."/>
            <person name="LaButti K."/>
            <person name="Lipzen A."/>
            <person name="Lombard V."/>
            <person name="Magnuson J."/>
            <person name="Maillard F."/>
            <person name="Morin E."/>
            <person name="Murat C."/>
            <person name="Nolan M."/>
            <person name="Ohm R."/>
            <person name="Pangilinan J."/>
            <person name="Pereira M."/>
            <person name="Perotto S."/>
            <person name="Peter M."/>
            <person name="Riley R."/>
            <person name="Sitrit Y."/>
            <person name="Stielow B."/>
            <person name="Szollosi G."/>
            <person name="Zifcakova L."/>
            <person name="Stursova M."/>
            <person name="Spatafora J.W."/>
            <person name="Tedersoo L."/>
            <person name="Vaario L.-M."/>
            <person name="Yamada A."/>
            <person name="Yan M."/>
            <person name="Wang P."/>
            <person name="Xu J."/>
            <person name="Bruns T."/>
            <person name="Baldrian P."/>
            <person name="Vilgalys R."/>
            <person name="Henrissat B."/>
            <person name="Grigoriev I.V."/>
            <person name="Hibbett D."/>
            <person name="Nagy L.G."/>
            <person name="Martin F.M."/>
        </authorList>
    </citation>
    <scope>NUCLEOTIDE SEQUENCE</scope>
    <source>
        <strain evidence="1">BED1</strain>
    </source>
</reference>
<name>A0AAD4G8B6_BOLED</name>
<accession>A0AAD4G8B6</accession>
<comment type="caution">
    <text evidence="1">The sequence shown here is derived from an EMBL/GenBank/DDBJ whole genome shotgun (WGS) entry which is preliminary data.</text>
</comment>
<proteinExistence type="predicted"/>
<keyword evidence="2" id="KW-1185">Reference proteome</keyword>
<dbReference type="EMBL" id="WHUW01000061">
    <property type="protein sequence ID" value="KAF8430554.1"/>
    <property type="molecule type" value="Genomic_DNA"/>
</dbReference>
<protein>
    <submittedName>
        <fullName evidence="1">Uncharacterized protein</fullName>
    </submittedName>
</protein>
<reference evidence="1" key="2">
    <citation type="journal article" date="2020" name="Nat. Commun.">
        <title>Large-scale genome sequencing of mycorrhizal fungi provides insights into the early evolution of symbiotic traits.</title>
        <authorList>
            <person name="Miyauchi S."/>
            <person name="Kiss E."/>
            <person name="Kuo A."/>
            <person name="Drula E."/>
            <person name="Kohler A."/>
            <person name="Sanchez-Garcia M."/>
            <person name="Morin E."/>
            <person name="Andreopoulos B."/>
            <person name="Barry K.W."/>
            <person name="Bonito G."/>
            <person name="Buee M."/>
            <person name="Carver A."/>
            <person name="Chen C."/>
            <person name="Cichocki N."/>
            <person name="Clum A."/>
            <person name="Culley D."/>
            <person name="Crous P.W."/>
            <person name="Fauchery L."/>
            <person name="Girlanda M."/>
            <person name="Hayes R.D."/>
            <person name="Keri Z."/>
            <person name="LaButti K."/>
            <person name="Lipzen A."/>
            <person name="Lombard V."/>
            <person name="Magnuson J."/>
            <person name="Maillard F."/>
            <person name="Murat C."/>
            <person name="Nolan M."/>
            <person name="Ohm R.A."/>
            <person name="Pangilinan J."/>
            <person name="Pereira M.F."/>
            <person name="Perotto S."/>
            <person name="Peter M."/>
            <person name="Pfister S."/>
            <person name="Riley R."/>
            <person name="Sitrit Y."/>
            <person name="Stielow J.B."/>
            <person name="Szollosi G."/>
            <person name="Zifcakova L."/>
            <person name="Stursova M."/>
            <person name="Spatafora J.W."/>
            <person name="Tedersoo L."/>
            <person name="Vaario L.M."/>
            <person name="Yamada A."/>
            <person name="Yan M."/>
            <person name="Wang P."/>
            <person name="Xu J."/>
            <person name="Bruns T."/>
            <person name="Baldrian P."/>
            <person name="Vilgalys R."/>
            <person name="Dunand C."/>
            <person name="Henrissat B."/>
            <person name="Grigoriev I.V."/>
            <person name="Hibbett D."/>
            <person name="Nagy L.G."/>
            <person name="Martin F.M."/>
        </authorList>
    </citation>
    <scope>NUCLEOTIDE SEQUENCE</scope>
    <source>
        <strain evidence="1">BED1</strain>
    </source>
</reference>
<dbReference type="Proteomes" id="UP001194468">
    <property type="component" value="Unassembled WGS sequence"/>
</dbReference>
<evidence type="ECO:0000313" key="2">
    <source>
        <dbReference type="Proteomes" id="UP001194468"/>
    </source>
</evidence>
<dbReference type="AlphaFoldDB" id="A0AAD4G8B6"/>
<evidence type="ECO:0000313" key="1">
    <source>
        <dbReference type="EMBL" id="KAF8430554.1"/>
    </source>
</evidence>